<evidence type="ECO:0000313" key="2">
    <source>
        <dbReference type="EMBL" id="CAF4307420.1"/>
    </source>
</evidence>
<proteinExistence type="predicted"/>
<evidence type="ECO:0000259" key="1">
    <source>
        <dbReference type="Pfam" id="PF01593"/>
    </source>
</evidence>
<dbReference type="Proteomes" id="UP000663868">
    <property type="component" value="Unassembled WGS sequence"/>
</dbReference>
<gene>
    <name evidence="2" type="ORF">KXQ929_LOCUS45877</name>
</gene>
<dbReference type="InterPro" id="IPR002937">
    <property type="entry name" value="Amino_oxidase"/>
</dbReference>
<reference evidence="2" key="1">
    <citation type="submission" date="2021-02" db="EMBL/GenBank/DDBJ databases">
        <authorList>
            <person name="Nowell W R."/>
        </authorList>
    </citation>
    <scope>NUCLEOTIDE SEQUENCE</scope>
</reference>
<dbReference type="EMBL" id="CAJOBB010014663">
    <property type="protein sequence ID" value="CAF4307420.1"/>
    <property type="molecule type" value="Genomic_DNA"/>
</dbReference>
<organism evidence="2 3">
    <name type="scientific">Adineta steineri</name>
    <dbReference type="NCBI Taxonomy" id="433720"/>
    <lineage>
        <taxon>Eukaryota</taxon>
        <taxon>Metazoa</taxon>
        <taxon>Spiralia</taxon>
        <taxon>Gnathifera</taxon>
        <taxon>Rotifera</taxon>
        <taxon>Eurotatoria</taxon>
        <taxon>Bdelloidea</taxon>
        <taxon>Adinetida</taxon>
        <taxon>Adinetidae</taxon>
        <taxon>Adineta</taxon>
    </lineage>
</organism>
<dbReference type="InterPro" id="IPR036188">
    <property type="entry name" value="FAD/NAD-bd_sf"/>
</dbReference>
<comment type="caution">
    <text evidence="2">The sequence shown here is derived from an EMBL/GenBank/DDBJ whole genome shotgun (WGS) entry which is preliminary data.</text>
</comment>
<sequence length="101" mass="11795">MKELTELNAIDANNLLSLSSAHYDNEHFSHETDFMSLIDYFVRYIDDSRFNEIITKITYNDKVVEVRIRNREIYQSAFILIAVPLGVLEAKQNEFAPQLPQ</sequence>
<name>A0A820I719_9BILA</name>
<dbReference type="Pfam" id="PF01593">
    <property type="entry name" value="Amino_oxidase"/>
    <property type="match status" value="1"/>
</dbReference>
<dbReference type="Gene3D" id="3.50.50.60">
    <property type="entry name" value="FAD/NAD(P)-binding domain"/>
    <property type="match status" value="1"/>
</dbReference>
<feature type="domain" description="Amine oxidase" evidence="1">
    <location>
        <begin position="16"/>
        <end position="100"/>
    </location>
</feature>
<accession>A0A820I719</accession>
<evidence type="ECO:0000313" key="3">
    <source>
        <dbReference type="Proteomes" id="UP000663868"/>
    </source>
</evidence>
<dbReference type="GO" id="GO:0016491">
    <property type="term" value="F:oxidoreductase activity"/>
    <property type="evidence" value="ECO:0007669"/>
    <property type="project" value="InterPro"/>
</dbReference>
<protein>
    <recommendedName>
        <fullName evidence="1">Amine oxidase domain-containing protein</fullName>
    </recommendedName>
</protein>
<dbReference type="AlphaFoldDB" id="A0A820I719"/>